<comment type="caution">
    <text evidence="1">The sequence shown here is derived from an EMBL/GenBank/DDBJ whole genome shotgun (WGS) entry which is preliminary data.</text>
</comment>
<proteinExistence type="predicted"/>
<dbReference type="AlphaFoldDB" id="A0A917XD13"/>
<dbReference type="Proteomes" id="UP000653411">
    <property type="component" value="Unassembled WGS sequence"/>
</dbReference>
<dbReference type="EMBL" id="BMML01000007">
    <property type="protein sequence ID" value="GGN11282.1"/>
    <property type="molecule type" value="Genomic_DNA"/>
</dbReference>
<gene>
    <name evidence="1" type="ORF">GCM10011578_037530</name>
</gene>
<protein>
    <submittedName>
        <fullName evidence="1">Uncharacterized protein</fullName>
    </submittedName>
</protein>
<reference evidence="1" key="2">
    <citation type="submission" date="2020-09" db="EMBL/GenBank/DDBJ databases">
        <authorList>
            <person name="Sun Q."/>
            <person name="Zhou Y."/>
        </authorList>
    </citation>
    <scope>NUCLEOTIDE SEQUENCE</scope>
    <source>
        <strain evidence="1">CGMCC 4.7110</strain>
    </source>
</reference>
<keyword evidence="2" id="KW-1185">Reference proteome</keyword>
<accession>A0A917XD13</accession>
<sequence length="88" mass="9298">MQVSPMVTESRPATATPELLAYVDDLRVDADRMDGYAQRLRGAAETLGHCAEAPEWSGATLERQATACVTAAVQLRAAAAALLSHATE</sequence>
<organism evidence="1 2">
    <name type="scientific">Streptomyces fuscichromogenes</name>
    <dbReference type="NCBI Taxonomy" id="1324013"/>
    <lineage>
        <taxon>Bacteria</taxon>
        <taxon>Bacillati</taxon>
        <taxon>Actinomycetota</taxon>
        <taxon>Actinomycetes</taxon>
        <taxon>Kitasatosporales</taxon>
        <taxon>Streptomycetaceae</taxon>
        <taxon>Streptomyces</taxon>
    </lineage>
</organism>
<evidence type="ECO:0000313" key="2">
    <source>
        <dbReference type="Proteomes" id="UP000653411"/>
    </source>
</evidence>
<reference evidence="1" key="1">
    <citation type="journal article" date="2014" name="Int. J. Syst. Evol. Microbiol.">
        <title>Complete genome sequence of Corynebacterium casei LMG S-19264T (=DSM 44701T), isolated from a smear-ripened cheese.</title>
        <authorList>
            <consortium name="US DOE Joint Genome Institute (JGI-PGF)"/>
            <person name="Walter F."/>
            <person name="Albersmeier A."/>
            <person name="Kalinowski J."/>
            <person name="Ruckert C."/>
        </authorList>
    </citation>
    <scope>NUCLEOTIDE SEQUENCE</scope>
    <source>
        <strain evidence="1">CGMCC 4.7110</strain>
    </source>
</reference>
<evidence type="ECO:0000313" key="1">
    <source>
        <dbReference type="EMBL" id="GGN11282.1"/>
    </source>
</evidence>
<name>A0A917XD13_9ACTN</name>